<feature type="region of interest" description="Disordered" evidence="1">
    <location>
        <begin position="52"/>
        <end position="98"/>
    </location>
</feature>
<sequence>MRRSQSKFALIKIQKTQDTHRKTARGVAKLKDEAMDCNGFYLLNINLCDQRKLNGSSRPHKSAPITKSSADKDTENTKIHTEEEDQLGVTNVMRSLAG</sequence>
<dbReference type="AlphaFoldDB" id="A0A4Y2WSA0"/>
<proteinExistence type="predicted"/>
<keyword evidence="3" id="KW-1185">Reference proteome</keyword>
<protein>
    <submittedName>
        <fullName evidence="2">Uncharacterized protein</fullName>
    </submittedName>
</protein>
<comment type="caution">
    <text evidence="2">The sequence shown here is derived from an EMBL/GenBank/DDBJ whole genome shotgun (WGS) entry which is preliminary data.</text>
</comment>
<dbReference type="EMBL" id="BGPR01065268">
    <property type="protein sequence ID" value="GBO40089.1"/>
    <property type="molecule type" value="Genomic_DNA"/>
</dbReference>
<evidence type="ECO:0000313" key="3">
    <source>
        <dbReference type="Proteomes" id="UP000499080"/>
    </source>
</evidence>
<feature type="compositionally biased region" description="Polar residues" evidence="1">
    <location>
        <begin position="88"/>
        <end position="98"/>
    </location>
</feature>
<name>A0A4Y2WSA0_ARAVE</name>
<accession>A0A4Y2WSA0</accession>
<feature type="compositionally biased region" description="Basic and acidic residues" evidence="1">
    <location>
        <begin position="69"/>
        <end position="81"/>
    </location>
</feature>
<evidence type="ECO:0000256" key="1">
    <source>
        <dbReference type="SAM" id="MobiDB-lite"/>
    </source>
</evidence>
<dbReference type="Proteomes" id="UP000499080">
    <property type="component" value="Unassembled WGS sequence"/>
</dbReference>
<organism evidence="2 3">
    <name type="scientific">Araneus ventricosus</name>
    <name type="common">Orbweaver spider</name>
    <name type="synonym">Epeira ventricosa</name>
    <dbReference type="NCBI Taxonomy" id="182803"/>
    <lineage>
        <taxon>Eukaryota</taxon>
        <taxon>Metazoa</taxon>
        <taxon>Ecdysozoa</taxon>
        <taxon>Arthropoda</taxon>
        <taxon>Chelicerata</taxon>
        <taxon>Arachnida</taxon>
        <taxon>Araneae</taxon>
        <taxon>Araneomorphae</taxon>
        <taxon>Entelegynae</taxon>
        <taxon>Araneoidea</taxon>
        <taxon>Araneidae</taxon>
        <taxon>Araneus</taxon>
    </lineage>
</organism>
<gene>
    <name evidence="2" type="ORF">AVEN_91094_1</name>
</gene>
<reference evidence="2 3" key="1">
    <citation type="journal article" date="2019" name="Sci. Rep.">
        <title>Orb-weaving spider Araneus ventricosus genome elucidates the spidroin gene catalogue.</title>
        <authorList>
            <person name="Kono N."/>
            <person name="Nakamura H."/>
            <person name="Ohtoshi R."/>
            <person name="Moran D.A.P."/>
            <person name="Shinohara A."/>
            <person name="Yoshida Y."/>
            <person name="Fujiwara M."/>
            <person name="Mori M."/>
            <person name="Tomita M."/>
            <person name="Arakawa K."/>
        </authorList>
    </citation>
    <scope>NUCLEOTIDE SEQUENCE [LARGE SCALE GENOMIC DNA]</scope>
</reference>
<evidence type="ECO:0000313" key="2">
    <source>
        <dbReference type="EMBL" id="GBO40089.1"/>
    </source>
</evidence>